<evidence type="ECO:0000313" key="5">
    <source>
        <dbReference type="Proteomes" id="UP000316759"/>
    </source>
</evidence>
<dbReference type="PANTHER" id="PTHR11206">
    <property type="entry name" value="MULTIDRUG RESISTANCE PROTEIN"/>
    <property type="match status" value="1"/>
</dbReference>
<reference evidence="4 5" key="1">
    <citation type="submission" date="2019-04" db="EMBL/GenBank/DDBJ databases">
        <title>Annotation for the trematode Fasciola gigantica.</title>
        <authorList>
            <person name="Choi Y.-J."/>
        </authorList>
    </citation>
    <scope>NUCLEOTIDE SEQUENCE [LARGE SCALE GENOMIC DNA]</scope>
    <source>
        <strain evidence="4">Uganda_cow_1</strain>
    </source>
</reference>
<comment type="caution">
    <text evidence="4">The sequence shown here is derived from an EMBL/GenBank/DDBJ whole genome shotgun (WGS) entry which is preliminary data.</text>
</comment>
<dbReference type="GO" id="GO:0015297">
    <property type="term" value="F:antiporter activity"/>
    <property type="evidence" value="ECO:0007669"/>
    <property type="project" value="InterPro"/>
</dbReference>
<dbReference type="Proteomes" id="UP000316759">
    <property type="component" value="Unassembled WGS sequence"/>
</dbReference>
<evidence type="ECO:0000256" key="3">
    <source>
        <dbReference type="SAM" id="Phobius"/>
    </source>
</evidence>
<organism evidence="4 5">
    <name type="scientific">Fasciola gigantica</name>
    <name type="common">Giant liver fluke</name>
    <dbReference type="NCBI Taxonomy" id="46835"/>
    <lineage>
        <taxon>Eukaryota</taxon>
        <taxon>Metazoa</taxon>
        <taxon>Spiralia</taxon>
        <taxon>Lophotrochozoa</taxon>
        <taxon>Platyhelminthes</taxon>
        <taxon>Trematoda</taxon>
        <taxon>Digenea</taxon>
        <taxon>Plagiorchiida</taxon>
        <taxon>Echinostomata</taxon>
        <taxon>Echinostomatoidea</taxon>
        <taxon>Fasciolidae</taxon>
        <taxon>Fasciola</taxon>
    </lineage>
</organism>
<name>A0A504YR33_FASGI</name>
<proteinExistence type="inferred from homology"/>
<accession>A0A504YR33</accession>
<dbReference type="EMBL" id="SUNJ01009432">
    <property type="protein sequence ID" value="TPP60437.1"/>
    <property type="molecule type" value="Genomic_DNA"/>
</dbReference>
<evidence type="ECO:0000256" key="1">
    <source>
        <dbReference type="ARBA" id="ARBA00010199"/>
    </source>
</evidence>
<sequence length="163" mass="17287">MSADDSIAEGQPLLESSDCDDNSIEIPPVVGHGCHTKLFPFGFFYEFRMLSRLAVPIALTSLINYAFGPVSVIFCGHLSALDLATVGLAISVFNVTGLAIIMGLLTACDTLFSQVYGSGNLNHMGLQSSKMSHSHSTVLPTLLVTAFTDGTIASDTKAKPIDF</sequence>
<dbReference type="AlphaFoldDB" id="A0A504YR33"/>
<keyword evidence="3" id="KW-1133">Transmembrane helix</keyword>
<feature type="transmembrane region" description="Helical" evidence="3">
    <location>
        <begin position="86"/>
        <end position="108"/>
    </location>
</feature>
<feature type="region of interest" description="Disordered" evidence="2">
    <location>
        <begin position="1"/>
        <end position="20"/>
    </location>
</feature>
<protein>
    <submittedName>
        <fullName evidence="4">Multidrug and toxin extrusion protein</fullName>
    </submittedName>
</protein>
<evidence type="ECO:0000313" key="4">
    <source>
        <dbReference type="EMBL" id="TPP60437.1"/>
    </source>
</evidence>
<evidence type="ECO:0000256" key="2">
    <source>
        <dbReference type="SAM" id="MobiDB-lite"/>
    </source>
</evidence>
<dbReference type="OrthoDB" id="2126698at2759"/>
<dbReference type="GO" id="GO:0016020">
    <property type="term" value="C:membrane"/>
    <property type="evidence" value="ECO:0007669"/>
    <property type="project" value="InterPro"/>
</dbReference>
<dbReference type="Pfam" id="PF01554">
    <property type="entry name" value="MatE"/>
    <property type="match status" value="1"/>
</dbReference>
<keyword evidence="5" id="KW-1185">Reference proteome</keyword>
<comment type="similarity">
    <text evidence="1">Belongs to the multi antimicrobial extrusion (MATE) (TC 2.A.66.1) family.</text>
</comment>
<keyword evidence="3" id="KW-0812">Transmembrane</keyword>
<dbReference type="InterPro" id="IPR002528">
    <property type="entry name" value="MATE_fam"/>
</dbReference>
<dbReference type="GO" id="GO:0042910">
    <property type="term" value="F:xenobiotic transmembrane transporter activity"/>
    <property type="evidence" value="ECO:0007669"/>
    <property type="project" value="InterPro"/>
</dbReference>
<keyword evidence="3" id="KW-0472">Membrane</keyword>
<dbReference type="STRING" id="46835.A0A504YR33"/>
<feature type="transmembrane region" description="Helical" evidence="3">
    <location>
        <begin position="53"/>
        <end position="74"/>
    </location>
</feature>
<gene>
    <name evidence="4" type="ORF">FGIG_11232</name>
</gene>